<dbReference type="PANTHER" id="PTHR22835">
    <property type="entry name" value="ZINC FINGER FYVE DOMAIN CONTAINING PROTEIN"/>
    <property type="match status" value="1"/>
</dbReference>
<evidence type="ECO:0000256" key="1">
    <source>
        <dbReference type="ARBA" id="ARBA00008668"/>
    </source>
</evidence>
<gene>
    <name evidence="3" type="ORF">SASPL_139493</name>
</gene>
<dbReference type="Proteomes" id="UP000298416">
    <property type="component" value="Unassembled WGS sequence"/>
</dbReference>
<evidence type="ECO:0000313" key="4">
    <source>
        <dbReference type="Proteomes" id="UP000298416"/>
    </source>
</evidence>
<dbReference type="PANTHER" id="PTHR22835:SF683">
    <property type="entry name" value="OS05G0506800 PROTEIN"/>
    <property type="match status" value="1"/>
</dbReference>
<reference evidence="3" key="2">
    <citation type="submission" date="2020-08" db="EMBL/GenBank/DDBJ databases">
        <title>Plant Genome Project.</title>
        <authorList>
            <person name="Zhang R.-G."/>
        </authorList>
    </citation>
    <scope>NUCLEOTIDE SEQUENCE</scope>
    <source>
        <strain evidence="3">Huo1</strain>
        <tissue evidence="3">Leaf</tissue>
    </source>
</reference>
<sequence>MYRFGDGISDIGNAVRVPPVGPLFPPTRDPYGVTFPGFPTGRWSDGHLEVDYVGEAVGLPNIVPYLSINASRSYDGVIFAVARSTTFLQSHCTSQTECAKRQISNASIVIEFGELNDVGYALVQDKSIQEETNYVPLIVEAQINAAREVLKMGATLVRYTSAAPLGCYPYILTA</sequence>
<dbReference type="EMBL" id="PNBA02000015">
    <property type="protein sequence ID" value="KAG6398043.1"/>
    <property type="molecule type" value="Genomic_DNA"/>
</dbReference>
<dbReference type="Pfam" id="PF00657">
    <property type="entry name" value="Lipase_GDSL"/>
    <property type="match status" value="1"/>
</dbReference>
<accession>A0A8X8WPU4</accession>
<evidence type="ECO:0000256" key="2">
    <source>
        <dbReference type="ARBA" id="ARBA00023180"/>
    </source>
</evidence>
<keyword evidence="2" id="KW-0325">Glycoprotein</keyword>
<evidence type="ECO:0000313" key="3">
    <source>
        <dbReference type="EMBL" id="KAG6398043.1"/>
    </source>
</evidence>
<reference evidence="3" key="1">
    <citation type="submission" date="2018-01" db="EMBL/GenBank/DDBJ databases">
        <authorList>
            <person name="Mao J.F."/>
        </authorList>
    </citation>
    <scope>NUCLEOTIDE SEQUENCE</scope>
    <source>
        <strain evidence="3">Huo1</strain>
        <tissue evidence="3">Leaf</tissue>
    </source>
</reference>
<dbReference type="Gene3D" id="3.40.50.1110">
    <property type="entry name" value="SGNH hydrolase"/>
    <property type="match status" value="1"/>
</dbReference>
<comment type="caution">
    <text evidence="3">The sequence shown here is derived from an EMBL/GenBank/DDBJ whole genome shotgun (WGS) entry which is preliminary data.</text>
</comment>
<dbReference type="GO" id="GO:0016788">
    <property type="term" value="F:hydrolase activity, acting on ester bonds"/>
    <property type="evidence" value="ECO:0007669"/>
    <property type="project" value="InterPro"/>
</dbReference>
<keyword evidence="4" id="KW-1185">Reference proteome</keyword>
<organism evidence="3">
    <name type="scientific">Salvia splendens</name>
    <name type="common">Scarlet sage</name>
    <dbReference type="NCBI Taxonomy" id="180675"/>
    <lineage>
        <taxon>Eukaryota</taxon>
        <taxon>Viridiplantae</taxon>
        <taxon>Streptophyta</taxon>
        <taxon>Embryophyta</taxon>
        <taxon>Tracheophyta</taxon>
        <taxon>Spermatophyta</taxon>
        <taxon>Magnoliopsida</taxon>
        <taxon>eudicotyledons</taxon>
        <taxon>Gunneridae</taxon>
        <taxon>Pentapetalae</taxon>
        <taxon>asterids</taxon>
        <taxon>lamiids</taxon>
        <taxon>Lamiales</taxon>
        <taxon>Lamiaceae</taxon>
        <taxon>Nepetoideae</taxon>
        <taxon>Mentheae</taxon>
        <taxon>Salviinae</taxon>
        <taxon>Salvia</taxon>
        <taxon>Salvia subgen. Calosphace</taxon>
        <taxon>core Calosphace</taxon>
    </lineage>
</organism>
<protein>
    <submittedName>
        <fullName evidence="3">Uncharacterized protein</fullName>
    </submittedName>
</protein>
<comment type="similarity">
    <text evidence="1">Belongs to the 'GDSL' lipolytic enzyme family.</text>
</comment>
<dbReference type="InterPro" id="IPR036514">
    <property type="entry name" value="SGNH_hydro_sf"/>
</dbReference>
<dbReference type="AlphaFoldDB" id="A0A8X8WPU4"/>
<dbReference type="InterPro" id="IPR001087">
    <property type="entry name" value="GDSL"/>
</dbReference>
<proteinExistence type="inferred from homology"/>
<name>A0A8X8WPU4_SALSN</name>